<evidence type="ECO:0000256" key="1">
    <source>
        <dbReference type="SAM" id="MobiDB-lite"/>
    </source>
</evidence>
<dbReference type="InterPro" id="IPR024079">
    <property type="entry name" value="MetalloPept_cat_dom_sf"/>
</dbReference>
<organism evidence="3">
    <name type="scientific">Sodalis glossinidius</name>
    <dbReference type="NCBI Taxonomy" id="63612"/>
    <lineage>
        <taxon>Bacteria</taxon>
        <taxon>Pseudomonadati</taxon>
        <taxon>Pseudomonadota</taxon>
        <taxon>Gammaproteobacteria</taxon>
        <taxon>Enterobacterales</taxon>
        <taxon>Bruguierivoracaceae</taxon>
        <taxon>Sodalis</taxon>
    </lineage>
</organism>
<dbReference type="Gene3D" id="2.60.120.1230">
    <property type="match status" value="4"/>
</dbReference>
<feature type="domain" description="Metalloprotease StcE beta-sandwich" evidence="2">
    <location>
        <begin position="122"/>
        <end position="191"/>
    </location>
</feature>
<dbReference type="RefSeq" id="WP_011279241.1">
    <property type="nucleotide sequence ID" value="NC_007184.1"/>
</dbReference>
<feature type="region of interest" description="Disordered" evidence="1">
    <location>
        <begin position="552"/>
        <end position="574"/>
    </location>
</feature>
<dbReference type="EMBL" id="AJ868436">
    <property type="protein sequence ID" value="CAI59594.1"/>
    <property type="molecule type" value="Genomic_DNA"/>
</dbReference>
<dbReference type="Pfam" id="PF20944">
    <property type="entry name" value="StcE_b-sandwich"/>
    <property type="match status" value="4"/>
</dbReference>
<dbReference type="SUPFAM" id="SSF55486">
    <property type="entry name" value="Metalloproteases ('zincins'), catalytic domain"/>
    <property type="match status" value="1"/>
</dbReference>
<dbReference type="Pfam" id="PF13688">
    <property type="entry name" value="Reprolysin_5"/>
    <property type="match status" value="1"/>
</dbReference>
<dbReference type="Gene3D" id="3.40.390.10">
    <property type="entry name" value="Collagenase (Catalytic Domain)"/>
    <property type="match status" value="1"/>
</dbReference>
<protein>
    <recommendedName>
        <fullName evidence="2">Metalloprotease StcE beta-sandwich domain-containing protein</fullName>
    </recommendedName>
</protein>
<name>Q4LBU6_SODGL</name>
<evidence type="ECO:0000259" key="2">
    <source>
        <dbReference type="Pfam" id="PF20944"/>
    </source>
</evidence>
<gene>
    <name evidence="3" type="ORF">pSG2.20</name>
</gene>
<dbReference type="GO" id="GO:0008237">
    <property type="term" value="F:metallopeptidase activity"/>
    <property type="evidence" value="ECO:0007669"/>
    <property type="project" value="InterPro"/>
</dbReference>
<geneLocation type="plasmid" evidence="3">
    <name>pSG2</name>
</geneLocation>
<sequence>MQKKSITITPNELKNGKLPSGYDEVIFKLSDGNWTKNITLPLQPDNNNRVIIRSSAKFTAVLDVTPVDVPLNTLDITTGYEYKFVYSQALEMWVISGDSMSYFTPNNNGPVIPEKPAFFVFYTIADADWVPEIFLPAKADNGSYIIVRSRAAYSSKVSTKNMLFASTTQIKKNDEYTFKFLSNFGGWVIDSAPVRTLRADSIDFQIPSLTSQHTQVEFSNGNWIEAIKLPAVAGDRDKVSLTSSANYTTTIDSSNVNMPGMMKLHTGERYDFFYIAENKQWQLMKYPDSIYYAKDIQNGNIMPLIRPRTIIKVGDSNWQPVLKLPLGQQYGSRVIFQSSATYPFQVLYDDKNYSVTQGEIVAFKVDEDTFWQKETITLNLLIVYSDKAADKLGEHVIRNRLIEAFNLTNEALENSGANFRFRLVGLKQIIAKKNWKTLSNVISELRDDPTVQGWRRDLKACGVYYEGTEDGCGMAYVKADSHSMIASGSINYGTTVMRHELGHNMGLKHAGESKSYNQGYGKINTIMGGNVIPYYSTPQRYTPDYGIRMGIRDGSGSPRNYRHKLKGGDSENGI</sequence>
<dbReference type="AlphaFoldDB" id="Q4LBU6"/>
<dbReference type="InterPro" id="IPR048990">
    <property type="entry name" value="StcE_b-sandwich"/>
</dbReference>
<reference evidence="3" key="1">
    <citation type="journal article" date="2005" name="J. Bacteriol.">
        <title>Extrachromosomal DNA of the symbiont Sodalis glossinidius.</title>
        <authorList>
            <person name="Darby A.C."/>
            <person name="Lagnel J."/>
            <person name="Matthew C.Z."/>
            <person name="Bourtzis K."/>
            <person name="Maudlin I."/>
            <person name="Welburn S.C."/>
        </authorList>
    </citation>
    <scope>NUCLEOTIDE SEQUENCE [LARGE SCALE GENOMIC DNA]</scope>
    <source>
        <plasmid evidence="3">pSG2</plasmid>
    </source>
</reference>
<accession>Q4LBU6</accession>
<proteinExistence type="predicted"/>
<keyword evidence="3" id="KW-0614">Plasmid</keyword>
<feature type="domain" description="Metalloprotease StcE beta-sandwich" evidence="2">
    <location>
        <begin position="310"/>
        <end position="371"/>
    </location>
</feature>
<evidence type="ECO:0000313" key="3">
    <source>
        <dbReference type="EMBL" id="CAI59594.1"/>
    </source>
</evidence>
<feature type="domain" description="Metalloprotease StcE beta-sandwich" evidence="2">
    <location>
        <begin position="213"/>
        <end position="283"/>
    </location>
</feature>
<feature type="domain" description="Metalloprotease StcE beta-sandwich" evidence="2">
    <location>
        <begin position="27"/>
        <end position="95"/>
    </location>
</feature>